<proteinExistence type="predicted"/>
<dbReference type="Proteomes" id="UP000054937">
    <property type="component" value="Unassembled WGS sequence"/>
</dbReference>
<evidence type="ECO:0000256" key="1">
    <source>
        <dbReference type="SAM" id="MobiDB-lite"/>
    </source>
</evidence>
<feature type="compositionally biased region" description="Basic and acidic residues" evidence="1">
    <location>
        <begin position="53"/>
        <end position="68"/>
    </location>
</feature>
<feature type="region of interest" description="Disordered" evidence="1">
    <location>
        <begin position="98"/>
        <end position="123"/>
    </location>
</feature>
<gene>
    <name evidence="2" type="ORF">PPERSA_03780</name>
</gene>
<reference evidence="2 3" key="1">
    <citation type="journal article" date="2015" name="Sci. Rep.">
        <title>Genome of the facultative scuticociliatosis pathogen Pseudocohnilembus persalinus provides insight into its virulence through horizontal gene transfer.</title>
        <authorList>
            <person name="Xiong J."/>
            <person name="Wang G."/>
            <person name="Cheng J."/>
            <person name="Tian M."/>
            <person name="Pan X."/>
            <person name="Warren A."/>
            <person name="Jiang C."/>
            <person name="Yuan D."/>
            <person name="Miao W."/>
        </authorList>
    </citation>
    <scope>NUCLEOTIDE SEQUENCE [LARGE SCALE GENOMIC DNA]</scope>
    <source>
        <strain evidence="2">36N120E</strain>
    </source>
</reference>
<evidence type="ECO:0000313" key="3">
    <source>
        <dbReference type="Proteomes" id="UP000054937"/>
    </source>
</evidence>
<feature type="compositionally biased region" description="Polar residues" evidence="1">
    <location>
        <begin position="40"/>
        <end position="51"/>
    </location>
</feature>
<protein>
    <submittedName>
        <fullName evidence="2">Uncharacterized protein</fullName>
    </submittedName>
</protein>
<name>A0A0V0R8E7_PSEPJ</name>
<feature type="region of interest" description="Disordered" evidence="1">
    <location>
        <begin position="1"/>
        <end position="20"/>
    </location>
</feature>
<organism evidence="2 3">
    <name type="scientific">Pseudocohnilembus persalinus</name>
    <name type="common">Ciliate</name>
    <dbReference type="NCBI Taxonomy" id="266149"/>
    <lineage>
        <taxon>Eukaryota</taxon>
        <taxon>Sar</taxon>
        <taxon>Alveolata</taxon>
        <taxon>Ciliophora</taxon>
        <taxon>Intramacronucleata</taxon>
        <taxon>Oligohymenophorea</taxon>
        <taxon>Scuticociliatia</taxon>
        <taxon>Philasterida</taxon>
        <taxon>Pseudocohnilembidae</taxon>
        <taxon>Pseudocohnilembus</taxon>
    </lineage>
</organism>
<dbReference type="EMBL" id="LDAU01000023">
    <property type="protein sequence ID" value="KRX10722.1"/>
    <property type="molecule type" value="Genomic_DNA"/>
</dbReference>
<dbReference type="AlphaFoldDB" id="A0A0V0R8E7"/>
<keyword evidence="3" id="KW-1185">Reference proteome</keyword>
<comment type="caution">
    <text evidence="2">The sequence shown here is derived from an EMBL/GenBank/DDBJ whole genome shotgun (WGS) entry which is preliminary data.</text>
</comment>
<feature type="region of interest" description="Disordered" evidence="1">
    <location>
        <begin position="28"/>
        <end position="72"/>
    </location>
</feature>
<dbReference type="InParanoid" id="A0A0V0R8E7"/>
<sequence>MESKEQSKKEEKISIHDQDTVKLVQHYKNLQEQQEENQSHEVQTTKTTGQIGNEEKSEEEQKIQYDEKNDIDDEDINEELLNKSQNSIFDDDYNQQQQDNNQTKKKNLQNNQNQNESDNELDYMDTDEDENYKKERNQQLLQNINNSQINRYQQLYDYLNNNLEEIDMQIVNVLEDFLSEININDAYKIDLSCIQKEIRELLEIILEKRLEQQKQKEKIKNYEKTLTIIIDKDEFGQSNGDIQTRRIVMVYKNSNQKYQRQHQDIYTYLANQFNCEMDDIVSYEYAEIEDMDEVKKKSDFFKLSQIYFQSSLPYMVQIANLNNNDSNILNNCKQFLTFLMLFQHINYFIFKKESTSMNQDQKIIQEAEYGKTLLKNGMKRLFLSLNQVGWKFSLYMYQFFEFAWDNSDKYISELTESYLEQMQDIANNFRVNISDDDIDSQLKYPIIVHMDKQIQKQEMQKIQQFLEINQKELNEDDDDDC</sequence>
<accession>A0A0V0R8E7</accession>
<evidence type="ECO:0000313" key="2">
    <source>
        <dbReference type="EMBL" id="KRX10722.1"/>
    </source>
</evidence>